<evidence type="ECO:0000256" key="4">
    <source>
        <dbReference type="ARBA" id="ARBA00023136"/>
    </source>
</evidence>
<proteinExistence type="predicted"/>
<dbReference type="SUPFAM" id="SSF144083">
    <property type="entry name" value="Magnesium transport protein CorA, transmembrane region"/>
    <property type="match status" value="1"/>
</dbReference>
<protein>
    <submittedName>
        <fullName evidence="6">Uncharacterized protein</fullName>
    </submittedName>
</protein>
<dbReference type="GO" id="GO:0046873">
    <property type="term" value="F:metal ion transmembrane transporter activity"/>
    <property type="evidence" value="ECO:0007669"/>
    <property type="project" value="InterPro"/>
</dbReference>
<feature type="transmembrane region" description="Helical" evidence="5">
    <location>
        <begin position="707"/>
        <end position="729"/>
    </location>
</feature>
<evidence type="ECO:0000256" key="2">
    <source>
        <dbReference type="ARBA" id="ARBA00022692"/>
    </source>
</evidence>
<accession>A0AAD4I368</accession>
<dbReference type="GO" id="GO:0016020">
    <property type="term" value="C:membrane"/>
    <property type="evidence" value="ECO:0007669"/>
    <property type="project" value="UniProtKB-SubCell"/>
</dbReference>
<sequence>MGAEEQPPKGLAQPKRSECLPVAHDDLLHFTRCLKFGERDKHLENAHEDLRGKVNHLLSRVEDVRSHVDARSDGEFWTTRLADHMADFRSKPQPRKAERSLATTLSRLRSRSRSQVNIPSIRIGEKTISTPNIASVLAPRPHRPAGRGDKGNEYKGLQAGAVYFKDGQPHSHPKLQGSFPDQTTPLVDLLARDSDRSVLMEDLQEAIARHYNEVRPERGDLFERAKKSPKTHEILRRSPYLHWETAQGWEGQSKSIEQATRSAILQDASVSDVQDRVEDNFHNELRGHHINETSLSAVAQETIAASTNHFRSMATRASTRRGVVGRILFCAARISKLMTAYEDDELVGAYLYANPPLHPRRTLHQSFNQYGNFLRDTRKLDQEQIVYKATANARESTREGCSKWCQCSDCTAERATVSRLLMVDQLWVFVLDENTIITSFPQRWGSYFASDPSGVFTRIRNQLRSGEREIGNPYDLVLTVFDVCCRVFYENISFEDRQPLLNYIFNDSINFVGQTTRELASRQELGTLAQKIWTAYSSPDKAQIAEAHKAIMNINPEAGLLRQTDNILRDLSIIRQIKSIQREVLEQYHINVARALVPNYGLGVGLNLPQQTPALRDVKRMREALHDDGTLPDAKKTVASWTLECADESELFLSEQYKQIDTLYTAAEHCHARLQDLLDTKNRYAGIVSAWEAVANSVEQSNQGKSIMLFSVLSIIFLPLSFITSIFGMNIQDYRIGLGTLAVELYYVFGVSLVVIFFSLLLAFDKFSLALLLYCVNVPTKWLVTRLAMWQPAALQRRAGGYRRLNELRVRKMRQMDEEIERVRAVRDAKLFWKTVEAEQRRKRAGGGSGGGALGRG</sequence>
<dbReference type="PANTHER" id="PTHR47685:SF1">
    <property type="entry name" value="MAGNESIUM TRANSPORT PROTEIN CORA"/>
    <property type="match status" value="1"/>
</dbReference>
<dbReference type="EMBL" id="JAHCVI010000001">
    <property type="protein sequence ID" value="KAG7291990.1"/>
    <property type="molecule type" value="Genomic_DNA"/>
</dbReference>
<evidence type="ECO:0000256" key="3">
    <source>
        <dbReference type="ARBA" id="ARBA00022989"/>
    </source>
</evidence>
<dbReference type="PANTHER" id="PTHR47685">
    <property type="entry name" value="MAGNESIUM TRANSPORT PROTEIN CORA"/>
    <property type="match status" value="1"/>
</dbReference>
<dbReference type="InterPro" id="IPR002523">
    <property type="entry name" value="MgTranspt_CorA/ZnTranspt_ZntB"/>
</dbReference>
<evidence type="ECO:0000256" key="5">
    <source>
        <dbReference type="SAM" id="Phobius"/>
    </source>
</evidence>
<gene>
    <name evidence="6" type="ORF">NEMBOFW57_002020</name>
</gene>
<evidence type="ECO:0000256" key="1">
    <source>
        <dbReference type="ARBA" id="ARBA00004141"/>
    </source>
</evidence>
<comment type="caution">
    <text evidence="6">The sequence shown here is derived from an EMBL/GenBank/DDBJ whole genome shotgun (WGS) entry which is preliminary data.</text>
</comment>
<keyword evidence="2 5" id="KW-0812">Transmembrane</keyword>
<dbReference type="AlphaFoldDB" id="A0AAD4I368"/>
<reference evidence="6" key="1">
    <citation type="submission" date="2023-02" db="EMBL/GenBank/DDBJ databases">
        <authorList>
            <person name="Palmer J.M."/>
        </authorList>
    </citation>
    <scope>NUCLEOTIDE SEQUENCE</scope>
    <source>
        <strain evidence="6">FW57</strain>
    </source>
</reference>
<dbReference type="InterPro" id="IPR050829">
    <property type="entry name" value="CorA_MIT"/>
</dbReference>
<keyword evidence="7" id="KW-1185">Reference proteome</keyword>
<feature type="transmembrane region" description="Helical" evidence="5">
    <location>
        <begin position="741"/>
        <end position="763"/>
    </location>
</feature>
<dbReference type="Gene3D" id="1.20.58.340">
    <property type="entry name" value="Magnesium transport protein CorA, transmembrane region"/>
    <property type="match status" value="1"/>
</dbReference>
<dbReference type="InterPro" id="IPR045863">
    <property type="entry name" value="CorA_TM1_TM2"/>
</dbReference>
<dbReference type="Proteomes" id="UP001197093">
    <property type="component" value="Unassembled WGS sequence"/>
</dbReference>
<evidence type="ECO:0000313" key="6">
    <source>
        <dbReference type="EMBL" id="KAG7291990.1"/>
    </source>
</evidence>
<keyword evidence="3 5" id="KW-1133">Transmembrane helix</keyword>
<organism evidence="6 7">
    <name type="scientific">Staphylotrichum longicolle</name>
    <dbReference type="NCBI Taxonomy" id="669026"/>
    <lineage>
        <taxon>Eukaryota</taxon>
        <taxon>Fungi</taxon>
        <taxon>Dikarya</taxon>
        <taxon>Ascomycota</taxon>
        <taxon>Pezizomycotina</taxon>
        <taxon>Sordariomycetes</taxon>
        <taxon>Sordariomycetidae</taxon>
        <taxon>Sordariales</taxon>
        <taxon>Chaetomiaceae</taxon>
        <taxon>Staphylotrichum</taxon>
    </lineage>
</organism>
<evidence type="ECO:0000313" key="7">
    <source>
        <dbReference type="Proteomes" id="UP001197093"/>
    </source>
</evidence>
<keyword evidence="4 5" id="KW-0472">Membrane</keyword>
<name>A0AAD4I368_9PEZI</name>
<dbReference type="Pfam" id="PF01544">
    <property type="entry name" value="CorA"/>
    <property type="match status" value="1"/>
</dbReference>
<comment type="subcellular location">
    <subcellularLocation>
        <location evidence="1">Membrane</location>
        <topology evidence="1">Multi-pass membrane protein</topology>
    </subcellularLocation>
</comment>